<protein>
    <submittedName>
        <fullName evidence="1">Uncharacterized protein</fullName>
    </submittedName>
</protein>
<gene>
    <name evidence="1" type="ORF">FM119_02755</name>
</gene>
<dbReference type="AlphaFoldDB" id="A0A1R4IP00"/>
<name>A0A1R4IP00_9MICO</name>
<sequence>MTQDRDPAEFAGLAATVDAAVDGIDGVRTRPRGRSLGRIGAGLSGRDPVPNAVVERAEGRWRIAVDVAIAGHSAPAAAALVAEVVAGLPGLRGGEDGTPEVTVRIVDVAEGLFSAG</sequence>
<dbReference type="Proteomes" id="UP000196778">
    <property type="component" value="Unassembled WGS sequence"/>
</dbReference>
<proteinExistence type="predicted"/>
<evidence type="ECO:0000313" key="2">
    <source>
        <dbReference type="Proteomes" id="UP000196778"/>
    </source>
</evidence>
<accession>A0A1R4IP00</accession>
<evidence type="ECO:0000313" key="1">
    <source>
        <dbReference type="EMBL" id="SJN21365.1"/>
    </source>
</evidence>
<reference evidence="2" key="1">
    <citation type="submission" date="2017-02" db="EMBL/GenBank/DDBJ databases">
        <authorList>
            <person name="Dridi B."/>
        </authorList>
    </citation>
    <scope>NUCLEOTIDE SEQUENCE [LARGE SCALE GENOMIC DNA]</scope>
    <source>
        <strain evidence="2">EB411</strain>
    </source>
</reference>
<keyword evidence="2" id="KW-1185">Reference proteome</keyword>
<dbReference type="RefSeq" id="WP_087136168.1">
    <property type="nucleotide sequence ID" value="NZ_FUKR01000017.1"/>
</dbReference>
<dbReference type="EMBL" id="FUKR01000017">
    <property type="protein sequence ID" value="SJN21365.1"/>
    <property type="molecule type" value="Genomic_DNA"/>
</dbReference>
<organism evidence="1 2">
    <name type="scientific">Mycetocola reblochoni REB411</name>
    <dbReference type="NCBI Taxonomy" id="1255698"/>
    <lineage>
        <taxon>Bacteria</taxon>
        <taxon>Bacillati</taxon>
        <taxon>Actinomycetota</taxon>
        <taxon>Actinomycetes</taxon>
        <taxon>Micrococcales</taxon>
        <taxon>Microbacteriaceae</taxon>
        <taxon>Mycetocola</taxon>
    </lineage>
</organism>